<dbReference type="Proteomes" id="UP000711488">
    <property type="component" value="Unassembled WGS sequence"/>
</dbReference>
<dbReference type="GO" id="GO:0008299">
    <property type="term" value="P:isoprenoid biosynthetic process"/>
    <property type="evidence" value="ECO:0007669"/>
    <property type="project" value="InterPro"/>
</dbReference>
<organism evidence="1">
    <name type="scientific">Hyalella azteca</name>
    <name type="common">Amphipod</name>
    <dbReference type="NCBI Taxonomy" id="294128"/>
    <lineage>
        <taxon>Eukaryota</taxon>
        <taxon>Metazoa</taxon>
        <taxon>Ecdysozoa</taxon>
        <taxon>Arthropoda</taxon>
        <taxon>Crustacea</taxon>
        <taxon>Multicrustacea</taxon>
        <taxon>Malacostraca</taxon>
        <taxon>Eumalacostraca</taxon>
        <taxon>Peracarida</taxon>
        <taxon>Amphipoda</taxon>
        <taxon>Senticaudata</taxon>
        <taxon>Talitrida</taxon>
        <taxon>Talitroidea</taxon>
        <taxon>Hyalellidae</taxon>
        <taxon>Hyalella</taxon>
    </lineage>
</organism>
<reference evidence="1" key="3">
    <citation type="submission" date="2019-06" db="EMBL/GenBank/DDBJ databases">
        <authorList>
            <person name="Poynton C."/>
            <person name="Hasenbein S."/>
            <person name="Benoit J.B."/>
            <person name="Sepulveda M.S."/>
            <person name="Poelchau M.F."/>
            <person name="Murali S.C."/>
            <person name="Chen S."/>
            <person name="Glastad K.M."/>
            <person name="Werren J.H."/>
            <person name="Vineis J.H."/>
            <person name="Bowen J.L."/>
            <person name="Friedrich M."/>
            <person name="Jones J."/>
            <person name="Robertson H.M."/>
            <person name="Feyereisen R."/>
            <person name="Mechler-Hickson A."/>
            <person name="Mathers N."/>
            <person name="Lee C.E."/>
            <person name="Colbourne J.K."/>
            <person name="Biales A."/>
            <person name="Johnston J.S."/>
            <person name="Wellborn G.A."/>
            <person name="Rosendale A.J."/>
            <person name="Cridge A.G."/>
            <person name="Munoz-Torres M.C."/>
            <person name="Bain P.A."/>
            <person name="Manny A.R."/>
            <person name="Major K.M."/>
            <person name="Lambert F.N."/>
            <person name="Vulpe C.D."/>
            <person name="Tuck P."/>
            <person name="Blalock B.J."/>
            <person name="Lin Y.-Y."/>
            <person name="Smith M.E."/>
            <person name="Ochoa-Acuna H."/>
            <person name="Chen M.-J.M."/>
            <person name="Childers C.P."/>
            <person name="Qu J."/>
            <person name="Dugan S."/>
            <person name="Lee S.L."/>
            <person name="Chao H."/>
            <person name="Dinh H."/>
            <person name="Han Y."/>
            <person name="Doddapaneni H."/>
            <person name="Worley K.C."/>
            <person name="Muzny D.M."/>
            <person name="Gibbs R.A."/>
            <person name="Richards S."/>
        </authorList>
    </citation>
    <scope>NUCLEOTIDE SEQUENCE</scope>
    <source>
        <strain evidence="1">HAZT.00-mixed</strain>
        <tissue evidence="1">Whole organism</tissue>
    </source>
</reference>
<dbReference type="GO" id="GO:0003676">
    <property type="term" value="F:nucleic acid binding"/>
    <property type="evidence" value="ECO:0007669"/>
    <property type="project" value="InterPro"/>
</dbReference>
<dbReference type="GO" id="GO:0003824">
    <property type="term" value="F:catalytic activity"/>
    <property type="evidence" value="ECO:0007669"/>
    <property type="project" value="InterPro"/>
</dbReference>
<reference evidence="1" key="2">
    <citation type="journal article" date="2018" name="Environ. Sci. Technol.">
        <title>The Toxicogenome of Hyalella azteca: A Model for Sediment Ecotoxicology and Evolutionary Toxicology.</title>
        <authorList>
            <person name="Poynton H.C."/>
            <person name="Hasenbein S."/>
            <person name="Benoit J.B."/>
            <person name="Sepulveda M.S."/>
            <person name="Poelchau M.F."/>
            <person name="Hughes D.S.T."/>
            <person name="Murali S.C."/>
            <person name="Chen S."/>
            <person name="Glastad K.M."/>
            <person name="Goodisman M.A.D."/>
            <person name="Werren J.H."/>
            <person name="Vineis J.H."/>
            <person name="Bowen J.L."/>
            <person name="Friedrich M."/>
            <person name="Jones J."/>
            <person name="Robertson H.M."/>
            <person name="Feyereisen R."/>
            <person name="Mechler-Hickson A."/>
            <person name="Mathers N."/>
            <person name="Lee C.E."/>
            <person name="Colbourne J.K."/>
            <person name="Biales A."/>
            <person name="Johnston J.S."/>
            <person name="Wellborn G.A."/>
            <person name="Rosendale A.J."/>
            <person name="Cridge A.G."/>
            <person name="Munoz-Torres M.C."/>
            <person name="Bain P.A."/>
            <person name="Manny A.R."/>
            <person name="Major K.M."/>
            <person name="Lambert F.N."/>
            <person name="Vulpe C.D."/>
            <person name="Tuck P."/>
            <person name="Blalock B.J."/>
            <person name="Lin Y.Y."/>
            <person name="Smith M.E."/>
            <person name="Ochoa-Acuna H."/>
            <person name="Chen M.M."/>
            <person name="Childers C.P."/>
            <person name="Qu J."/>
            <person name="Dugan S."/>
            <person name="Lee S.L."/>
            <person name="Chao H."/>
            <person name="Dinh H."/>
            <person name="Han Y."/>
            <person name="Doddapaneni H."/>
            <person name="Worley K.C."/>
            <person name="Muzny D.M."/>
            <person name="Gibbs R.A."/>
            <person name="Richards S."/>
        </authorList>
    </citation>
    <scope>NUCLEOTIDE SEQUENCE</scope>
    <source>
        <strain evidence="1">HAZT.00-mixed</strain>
        <tissue evidence="1">Whole organism</tissue>
    </source>
</reference>
<dbReference type="PANTHER" id="PTHR46060:SF3">
    <property type="entry name" value="PROTEIN GVQW3"/>
    <property type="match status" value="1"/>
</dbReference>
<protein>
    <recommendedName>
        <fullName evidence="2">Tc1-like transposase DDE domain-containing protein</fullName>
    </recommendedName>
</protein>
<evidence type="ECO:0008006" key="2">
    <source>
        <dbReference type="Google" id="ProtNLM"/>
    </source>
</evidence>
<dbReference type="InterPro" id="IPR052709">
    <property type="entry name" value="Transposase-MT_Hybrid"/>
</dbReference>
<dbReference type="PANTHER" id="PTHR46060">
    <property type="entry name" value="MARINER MOS1 TRANSPOSASE-LIKE PROTEIN"/>
    <property type="match status" value="1"/>
</dbReference>
<proteinExistence type="predicted"/>
<accession>A0A6A0GXT2</accession>
<sequence length="90" mass="10148">MLSSGVVLIHDSARPHSAALKKCLLDGVKWDVLDRPAYNPDLAPSNHHLILELKKMLGGQSLRTDDELQDAMKSIPNHWRQTSMKKFALF</sequence>
<dbReference type="PROSITE" id="PS01295">
    <property type="entry name" value="ISPD"/>
    <property type="match status" value="1"/>
</dbReference>
<dbReference type="EMBL" id="JQDR03011881">
    <property type="protein sequence ID" value="KAA0192076.1"/>
    <property type="molecule type" value="Genomic_DNA"/>
</dbReference>
<gene>
    <name evidence="1" type="ORF">HAZT_HAZT002775</name>
</gene>
<dbReference type="Gene3D" id="3.30.420.10">
    <property type="entry name" value="Ribonuclease H-like superfamily/Ribonuclease H"/>
    <property type="match status" value="1"/>
</dbReference>
<dbReference type="AlphaFoldDB" id="A0A6A0GXT2"/>
<reference evidence="1" key="1">
    <citation type="submission" date="2014-08" db="EMBL/GenBank/DDBJ databases">
        <authorList>
            <person name="Murali S."/>
            <person name="Richards S."/>
            <person name="Bandaranaike D."/>
            <person name="Bellair M."/>
            <person name="Blankenburg K."/>
            <person name="Chao H."/>
            <person name="Dinh H."/>
            <person name="Doddapaneni H."/>
            <person name="Dugan-Rocha S."/>
            <person name="Elkadiri S."/>
            <person name="Gnanaolivu R."/>
            <person name="Hughes D."/>
            <person name="Lee S."/>
            <person name="Li M."/>
            <person name="Ming W."/>
            <person name="Munidasa M."/>
            <person name="Muniz J."/>
            <person name="Nguyen L."/>
            <person name="Osuji N."/>
            <person name="Pu L.-L."/>
            <person name="Puazo M."/>
            <person name="Skinner E."/>
            <person name="Qu C."/>
            <person name="Quiroz J."/>
            <person name="Raj R."/>
            <person name="Weissenberger G."/>
            <person name="Xin Y."/>
            <person name="Zou X."/>
            <person name="Han Y."/>
            <person name="Worley K."/>
            <person name="Muzny D."/>
            <person name="Gibbs R."/>
        </authorList>
    </citation>
    <scope>NUCLEOTIDE SEQUENCE</scope>
    <source>
        <strain evidence="1">HAZT.00-mixed</strain>
        <tissue evidence="1">Whole organism</tissue>
    </source>
</reference>
<dbReference type="InterPro" id="IPR036397">
    <property type="entry name" value="RNaseH_sf"/>
</dbReference>
<name>A0A6A0GXT2_HYAAZ</name>
<evidence type="ECO:0000313" key="1">
    <source>
        <dbReference type="EMBL" id="KAA0192076.1"/>
    </source>
</evidence>
<comment type="caution">
    <text evidence="1">The sequence shown here is derived from an EMBL/GenBank/DDBJ whole genome shotgun (WGS) entry which is preliminary data.</text>
</comment>
<dbReference type="InterPro" id="IPR018294">
    <property type="entry name" value="ISPD_synthase_CS"/>
</dbReference>